<protein>
    <submittedName>
        <fullName evidence="12">EvC ciliary complex subunit 1</fullName>
    </submittedName>
</protein>
<dbReference type="InterPro" id="IPR026501">
    <property type="entry name" value="Limbin/EVC"/>
</dbReference>
<keyword evidence="5" id="KW-0812">Transmembrane</keyword>
<dbReference type="Ensembl" id="ENSCMUT00000010398.2">
    <property type="protein sequence ID" value="ENSCMUP00000009672.2"/>
    <property type="gene ID" value="ENSCMUG00000006183.2"/>
</dbReference>
<accession>A0A8U7M427</accession>
<evidence type="ECO:0000256" key="11">
    <source>
        <dbReference type="SAM" id="MobiDB-lite"/>
    </source>
</evidence>
<evidence type="ECO:0000256" key="9">
    <source>
        <dbReference type="ARBA" id="ARBA00023273"/>
    </source>
</evidence>
<name>A0A8C3GVW2_CORMO</name>
<dbReference type="PANTHER" id="PTHR16795:SF13">
    <property type="entry name" value="EVC COMPLEX MEMBER EVC"/>
    <property type="match status" value="1"/>
</dbReference>
<dbReference type="Proteomes" id="UP000694553">
    <property type="component" value="Unassembled WGS sequence"/>
</dbReference>
<keyword evidence="9" id="KW-0966">Cell projection</keyword>
<feature type="region of interest" description="Disordered" evidence="11">
    <location>
        <begin position="453"/>
        <end position="472"/>
    </location>
</feature>
<keyword evidence="6" id="KW-1133">Transmembrane helix</keyword>
<dbReference type="PANTHER" id="PTHR16795">
    <property type="entry name" value="LIMBIN/ELLIS-VAN CREVELD PROTEIN"/>
    <property type="match status" value="1"/>
</dbReference>
<keyword evidence="3" id="KW-1003">Cell membrane</keyword>
<evidence type="ECO:0000256" key="2">
    <source>
        <dbReference type="ARBA" id="ARBA00004162"/>
    </source>
</evidence>
<reference evidence="12" key="3">
    <citation type="submission" date="2025-09" db="UniProtKB">
        <authorList>
            <consortium name="Ensembl"/>
        </authorList>
    </citation>
    <scope>IDENTIFICATION</scope>
</reference>
<feature type="region of interest" description="Disordered" evidence="11">
    <location>
        <begin position="83"/>
        <end position="234"/>
    </location>
</feature>
<keyword evidence="7" id="KW-0472">Membrane</keyword>
<keyword evidence="8" id="KW-0206">Cytoskeleton</keyword>
<dbReference type="GO" id="GO:0060170">
    <property type="term" value="C:ciliary membrane"/>
    <property type="evidence" value="ECO:0007669"/>
    <property type="project" value="TreeGrafter"/>
</dbReference>
<evidence type="ECO:0000313" key="12">
    <source>
        <dbReference type="Ensembl" id="ENSCMUP00000009672.2"/>
    </source>
</evidence>
<feature type="region of interest" description="Disordered" evidence="11">
    <location>
        <begin position="291"/>
        <end position="318"/>
    </location>
</feature>
<evidence type="ECO:0000256" key="8">
    <source>
        <dbReference type="ARBA" id="ARBA00023212"/>
    </source>
</evidence>
<evidence type="ECO:0000256" key="1">
    <source>
        <dbReference type="ARBA" id="ARBA00004120"/>
    </source>
</evidence>
<dbReference type="OMA" id="ENTEPLW"/>
<evidence type="ECO:0000256" key="3">
    <source>
        <dbReference type="ARBA" id="ARBA00022475"/>
    </source>
</evidence>
<evidence type="ECO:0000256" key="6">
    <source>
        <dbReference type="ARBA" id="ARBA00022989"/>
    </source>
</evidence>
<feature type="compositionally biased region" description="Low complexity" evidence="11">
    <location>
        <begin position="307"/>
        <end position="316"/>
    </location>
</feature>
<proteinExistence type="predicted"/>
<keyword evidence="10" id="KW-0175">Coiled coil</keyword>
<feature type="compositionally biased region" description="Basic and acidic residues" evidence="11">
    <location>
        <begin position="1235"/>
        <end position="1244"/>
    </location>
</feature>
<evidence type="ECO:0000256" key="7">
    <source>
        <dbReference type="ARBA" id="ARBA00023136"/>
    </source>
</evidence>
<evidence type="ECO:0000256" key="10">
    <source>
        <dbReference type="SAM" id="Coils"/>
    </source>
</evidence>
<comment type="subcellular location">
    <subcellularLocation>
        <location evidence="2">Cell membrane</location>
        <topology evidence="2">Single-pass membrane protein</topology>
    </subcellularLocation>
    <subcellularLocation>
        <location evidence="1">Cytoplasm</location>
        <location evidence="1">Cytoskeleton</location>
        <location evidence="1">Cilium basal body</location>
    </subcellularLocation>
</comment>
<evidence type="ECO:0000313" key="13">
    <source>
        <dbReference type="Proteomes" id="UP000694553"/>
    </source>
</evidence>
<reference evidence="13" key="1">
    <citation type="submission" date="2019-10" db="EMBL/GenBank/DDBJ databases">
        <title>Corvus moneduloides (New Caledonian crow) genome, bCorMon1, primary haplotype.</title>
        <authorList>
            <person name="Rutz C."/>
            <person name="Fungtammasan C."/>
            <person name="Mountcastle J."/>
            <person name="Formenti G."/>
            <person name="Chow W."/>
            <person name="Howe K."/>
            <person name="Steele M.P."/>
            <person name="Fernandes J."/>
            <person name="Gilbert M.T.P."/>
            <person name="Fedrigo O."/>
            <person name="Jarvis E.D."/>
            <person name="Gemmell N."/>
        </authorList>
    </citation>
    <scope>NUCLEOTIDE SEQUENCE [LARGE SCALE GENOMIC DNA]</scope>
</reference>
<evidence type="ECO:0000256" key="4">
    <source>
        <dbReference type="ARBA" id="ARBA00022490"/>
    </source>
</evidence>
<feature type="compositionally biased region" description="Low complexity" evidence="11">
    <location>
        <begin position="155"/>
        <end position="164"/>
    </location>
</feature>
<feature type="region of interest" description="Disordered" evidence="11">
    <location>
        <begin position="1209"/>
        <end position="1282"/>
    </location>
</feature>
<gene>
    <name evidence="12" type="primary">EVC</name>
</gene>
<accession>A0A8C3GVW2</accession>
<sequence>MRSLLSLLLYKAQLPQSLLLRNAPHPASLSWPSAGPSPVAPYLFCTEDPVQNLLAASPRRPPAAFRAAVPGPSVWEAAAAQLSPAPEHSPPRGLLRPHTGLPWAHHRPPAEGLLTTRTPRAQRLPQLPSDRRAPGPVPARWPLRGAGRARRGRRGAALAVARPADTAWRQADPPRVRTAPRRLSKSYPESGPASGTAAIRHRSPPTAARARGGGPPRSGTSPHALPSPCRGSGPVRWRRSGTACGLWGCSSGPTRCKRCPPCWPPPCCWGCCWAPPPPPCSGAARSGRAGAERYAERAGGEGGAGRPRGTARGSRSGLRRFEGRWAREVPPAGFPCCTGQPGLRPERAARQGALCSGKDDSQRLLESFNADEKEHTIMKSKAEPYTSKEEMVLEESESPLNSNITAFALKAKVIYPINQKFRPLADGSSNPSLHENPKQGVLPNQVVETSMSGSLGSLSQGDKEDCSSSTTIHSATSDDRFQARAFLKVTSFPEVLTCESFDVKLCLCSLTLKDLMLLDNELRKEKHAMFIQVFKIYFTDFHRKKKITDDLLEKILLNQENDFEELQKQFDSRLQNTEISGAHNSEYQTLEDLERKEREYSEHVIDNMEAFWKQTDKAQQAFLDQSKCSSAKATKIMVDLTEKMIAVESLLSESQDMQAMDIQERLFSWELMVKTIDSLKSSIPEECKGRLNIVSNILDHLTVKNNLSVRQKEELLTDLHKAFWEQLAHYSNECMQQSKDLILKRLQCRAKKKEEFKRRQKTEQESLLSKTFLTEDVQNFLKAYHELIEKHWQAQWDLEEEDDFESTEAVAELYKELYSKASHALAELVMELFLQTLPVVTGLSVRECELLKEEWQENLVPQLEKWENHRQRHWKLFQEQLLQEKELWITEYALSAVMQKHLSEKQEKIIQGVVSRLGCLSDESVSYILQKHQLLLCSVLRRLTFRRVGMAALARMRLSRKKSSLQELREQHTLQKGSSLCQDEDQWQLQKAVESHIREEEEKLEEETQETNLEFHQQLVTEIQEALQFLQQHMEQVIGQTLLQHARGEAEKKSSDDGQDFKERLVESAVESVYGTSNNINRLVQNYYQQLGKITEGYEGKKLQHLKSLQAERNERLRLKNKENELALKEKPTKCLLNVSSTVHQRIVLQQKKILAQFELQQQIRLESLKQKLLGLHCLETELENQLREAEQDFVSELAVLTRIPLTVKKKPSKRSKPAGEKTNSKRQTFQSPKSAEKDSHENIQEPYGMTSALCREMSQSSHEGETEPRKSSKMLKKKGSR</sequence>
<reference evidence="12" key="2">
    <citation type="submission" date="2025-08" db="UniProtKB">
        <authorList>
            <consortium name="Ensembl"/>
        </authorList>
    </citation>
    <scope>IDENTIFICATION</scope>
</reference>
<feature type="compositionally biased region" description="Basic residues" evidence="11">
    <location>
        <begin position="1272"/>
        <end position="1282"/>
    </location>
</feature>
<organism evidence="12 13">
    <name type="scientific">Corvus moneduloides</name>
    <name type="common">New Caledonian crow</name>
    <dbReference type="NCBI Taxonomy" id="1196302"/>
    <lineage>
        <taxon>Eukaryota</taxon>
        <taxon>Metazoa</taxon>
        <taxon>Chordata</taxon>
        <taxon>Craniata</taxon>
        <taxon>Vertebrata</taxon>
        <taxon>Euteleostomi</taxon>
        <taxon>Archelosauria</taxon>
        <taxon>Archosauria</taxon>
        <taxon>Dinosauria</taxon>
        <taxon>Saurischia</taxon>
        <taxon>Theropoda</taxon>
        <taxon>Coelurosauria</taxon>
        <taxon>Aves</taxon>
        <taxon>Neognathae</taxon>
        <taxon>Neoaves</taxon>
        <taxon>Telluraves</taxon>
        <taxon>Australaves</taxon>
        <taxon>Passeriformes</taxon>
        <taxon>Corvoidea</taxon>
        <taxon>Corvidae</taxon>
        <taxon>Corvus</taxon>
    </lineage>
</organism>
<dbReference type="GO" id="GO:0007224">
    <property type="term" value="P:smoothened signaling pathway"/>
    <property type="evidence" value="ECO:0007669"/>
    <property type="project" value="InterPro"/>
</dbReference>
<keyword evidence="13" id="KW-1185">Reference proteome</keyword>
<feature type="coiled-coil region" evidence="10">
    <location>
        <begin position="951"/>
        <end position="1033"/>
    </location>
</feature>
<evidence type="ECO:0000256" key="5">
    <source>
        <dbReference type="ARBA" id="ARBA00022692"/>
    </source>
</evidence>
<keyword evidence="4" id="KW-0963">Cytoplasm</keyword>
<dbReference type="GO" id="GO:0098797">
    <property type="term" value="C:plasma membrane protein complex"/>
    <property type="evidence" value="ECO:0007669"/>
    <property type="project" value="TreeGrafter"/>
</dbReference>